<comment type="caution">
    <text evidence="1">The sequence shown here is derived from an EMBL/GenBank/DDBJ whole genome shotgun (WGS) entry which is preliminary data.</text>
</comment>
<reference evidence="1 2" key="1">
    <citation type="submission" date="2021-07" db="EMBL/GenBank/DDBJ databases">
        <authorList>
            <person name="So Y."/>
        </authorList>
    </citation>
    <scope>NUCLEOTIDE SEQUENCE [LARGE SCALE GENOMIC DNA]</scope>
    <source>
        <strain evidence="1 2">Y3S6</strain>
    </source>
</reference>
<gene>
    <name evidence="1" type="ORF">KPL81_16225</name>
</gene>
<evidence type="ECO:0000313" key="2">
    <source>
        <dbReference type="Proteomes" id="UP000769617"/>
    </source>
</evidence>
<dbReference type="EMBL" id="JAHYCA010000006">
    <property type="protein sequence ID" value="MBW6392702.1"/>
    <property type="molecule type" value="Genomic_DNA"/>
</dbReference>
<dbReference type="Proteomes" id="UP000769617">
    <property type="component" value="Unassembled WGS sequence"/>
</dbReference>
<proteinExistence type="predicted"/>
<protein>
    <submittedName>
        <fullName evidence="1">Uncharacterized protein</fullName>
    </submittedName>
</protein>
<evidence type="ECO:0000313" key="1">
    <source>
        <dbReference type="EMBL" id="MBW6392702.1"/>
    </source>
</evidence>
<sequence length="161" mass="18019">MKIRDPLSNWSQPEAITLWGEAVSPPPQDAWLDYVNYYVHPDVVSVVGRLLVPAFVEHEGGVFLQNRFTLSGYESWKSELGEIPAVEKMINHQHIYDLFSTDDEIAEASFDNVANLMAQTLGLALRVSFPGRRFNIYVSTTDQDYGPVVGFHSADSSPSDI</sequence>
<dbReference type="RefSeq" id="WP_219793070.1">
    <property type="nucleotide sequence ID" value="NZ_JAHYCA010000006.1"/>
</dbReference>
<keyword evidence="2" id="KW-1185">Reference proteome</keyword>
<name>A0ABS6ZTC2_9GAMM</name>
<accession>A0ABS6ZTC2</accession>
<organism evidence="1 2">
    <name type="scientific">Billgrantia antri</name>
    <dbReference type="NCBI Taxonomy" id="2846777"/>
    <lineage>
        <taxon>Bacteria</taxon>
        <taxon>Pseudomonadati</taxon>
        <taxon>Pseudomonadota</taxon>
        <taxon>Gammaproteobacteria</taxon>
        <taxon>Oceanospirillales</taxon>
        <taxon>Halomonadaceae</taxon>
        <taxon>Billgrantia</taxon>
    </lineage>
</organism>